<organism evidence="1 2">
    <name type="scientific">Corchorus capsularis</name>
    <name type="common">Jute</name>
    <dbReference type="NCBI Taxonomy" id="210143"/>
    <lineage>
        <taxon>Eukaryota</taxon>
        <taxon>Viridiplantae</taxon>
        <taxon>Streptophyta</taxon>
        <taxon>Embryophyta</taxon>
        <taxon>Tracheophyta</taxon>
        <taxon>Spermatophyta</taxon>
        <taxon>Magnoliopsida</taxon>
        <taxon>eudicotyledons</taxon>
        <taxon>Gunneridae</taxon>
        <taxon>Pentapetalae</taxon>
        <taxon>rosids</taxon>
        <taxon>malvids</taxon>
        <taxon>Malvales</taxon>
        <taxon>Malvaceae</taxon>
        <taxon>Grewioideae</taxon>
        <taxon>Apeibeae</taxon>
        <taxon>Corchorus</taxon>
    </lineage>
</organism>
<gene>
    <name evidence="1" type="ORF">CCACVL1_09562</name>
</gene>
<evidence type="ECO:0000313" key="2">
    <source>
        <dbReference type="Proteomes" id="UP000188268"/>
    </source>
</evidence>
<comment type="caution">
    <text evidence="1">The sequence shown here is derived from an EMBL/GenBank/DDBJ whole genome shotgun (WGS) entry which is preliminary data.</text>
</comment>
<dbReference type="Gramene" id="OMO86547">
    <property type="protein sequence ID" value="OMO86547"/>
    <property type="gene ID" value="CCACVL1_09562"/>
</dbReference>
<dbReference type="AlphaFoldDB" id="A0A1R3IVE2"/>
<reference evidence="1 2" key="1">
    <citation type="submission" date="2013-09" db="EMBL/GenBank/DDBJ databases">
        <title>Corchorus capsularis genome sequencing.</title>
        <authorList>
            <person name="Alam M."/>
            <person name="Haque M.S."/>
            <person name="Islam M.S."/>
            <person name="Emdad E.M."/>
            <person name="Islam M.M."/>
            <person name="Ahmed B."/>
            <person name="Halim A."/>
            <person name="Hossen Q.M.M."/>
            <person name="Hossain M.Z."/>
            <person name="Ahmed R."/>
            <person name="Khan M.M."/>
            <person name="Islam R."/>
            <person name="Rashid M.M."/>
            <person name="Khan S.A."/>
            <person name="Rahman M.S."/>
            <person name="Alam M."/>
        </authorList>
    </citation>
    <scope>NUCLEOTIDE SEQUENCE [LARGE SCALE GENOMIC DNA]</scope>
    <source>
        <strain evidence="2">cv. CVL-1</strain>
        <tissue evidence="1">Whole seedling</tissue>
    </source>
</reference>
<protein>
    <submittedName>
        <fullName evidence="1">Uncharacterized protein</fullName>
    </submittedName>
</protein>
<accession>A0A1R3IVE2</accession>
<dbReference type="EMBL" id="AWWV01009438">
    <property type="protein sequence ID" value="OMO86547.1"/>
    <property type="molecule type" value="Genomic_DNA"/>
</dbReference>
<proteinExistence type="predicted"/>
<name>A0A1R3IVE2_COCAP</name>
<keyword evidence="2" id="KW-1185">Reference proteome</keyword>
<evidence type="ECO:0000313" key="1">
    <source>
        <dbReference type="EMBL" id="OMO86547.1"/>
    </source>
</evidence>
<dbReference type="Proteomes" id="UP000188268">
    <property type="component" value="Unassembled WGS sequence"/>
</dbReference>
<sequence>MDKMLVRVDSSGSETITYGKARLKTRRIGLQGGKLVKPNKQFKGSKV</sequence>